<protein>
    <recommendedName>
        <fullName evidence="2">histidine kinase</fullName>
        <ecNumber evidence="2">2.7.13.3</ecNumber>
    </recommendedName>
</protein>
<evidence type="ECO:0000259" key="11">
    <source>
        <dbReference type="PROSITE" id="PS50110"/>
    </source>
</evidence>
<sequence>MTLRILYVDDDPTLAKLAQRVLGRHDINVIHASSVAAGLEEFRAGSFDAVVLDHYFQNGTGLQFLAAIGEACRDIPVLYVTGASEAQIAIDALKAGAADYVIKNVADDFFPLLLNSIHHALDNFQLRREKEEAERQLVQAKERAELISKEMNHRIANSLSLVSAMIRMQLNAVTTAEARTALLETQSRISAIAGVHRSLYTAYNVGEVELDSYLSSIIQDLAKSARDSEKIQIATHMDPVKASPDQAVALGVIVTELTTNALKYAYPDGVGEIRILLKTDGSLVRLVVEDDGIGMDSANPPKGTGLGTRLITAMAQSLKAKLTQFPTESSQGASVCVEWEGNIPSH</sequence>
<evidence type="ECO:0000313" key="12">
    <source>
        <dbReference type="EMBL" id="GAK69970.1"/>
    </source>
</evidence>
<dbReference type="InterPro" id="IPR011495">
    <property type="entry name" value="Sig_transdc_His_kin_sub2_dim/P"/>
</dbReference>
<feature type="domain" description="Response regulatory" evidence="11">
    <location>
        <begin position="4"/>
        <end position="118"/>
    </location>
</feature>
<keyword evidence="3 8" id="KW-0597">Phosphoprotein</keyword>
<dbReference type="Gene3D" id="3.40.50.2300">
    <property type="match status" value="1"/>
</dbReference>
<keyword evidence="4" id="KW-0808">Transferase</keyword>
<evidence type="ECO:0000256" key="4">
    <source>
        <dbReference type="ARBA" id="ARBA00022679"/>
    </source>
</evidence>
<keyword evidence="5" id="KW-0547">Nucleotide-binding</keyword>
<dbReference type="OrthoDB" id="489241at2"/>
<dbReference type="SUPFAM" id="SSF55874">
    <property type="entry name" value="ATPase domain of HSP90 chaperone/DNA topoisomerase II/histidine kinase"/>
    <property type="match status" value="1"/>
</dbReference>
<evidence type="ECO:0000259" key="10">
    <source>
        <dbReference type="PROSITE" id="PS50109"/>
    </source>
</evidence>
<feature type="modified residue" description="4-aspartylphosphate" evidence="8">
    <location>
        <position position="53"/>
    </location>
</feature>
<dbReference type="PANTHER" id="PTHR41523:SF8">
    <property type="entry name" value="ETHYLENE RESPONSE SENSOR PROTEIN"/>
    <property type="match status" value="1"/>
</dbReference>
<dbReference type="InterPro" id="IPR011006">
    <property type="entry name" value="CheY-like_superfamily"/>
</dbReference>
<dbReference type="PROSITE" id="PS50109">
    <property type="entry name" value="HIS_KIN"/>
    <property type="match status" value="1"/>
</dbReference>
<dbReference type="EC" id="2.7.13.3" evidence="2"/>
<dbReference type="SMART" id="SM00448">
    <property type="entry name" value="REC"/>
    <property type="match status" value="1"/>
</dbReference>
<dbReference type="InterPro" id="IPR001789">
    <property type="entry name" value="Sig_transdc_resp-reg_receiver"/>
</dbReference>
<feature type="domain" description="Histidine kinase" evidence="10">
    <location>
        <begin position="150"/>
        <end position="343"/>
    </location>
</feature>
<evidence type="ECO:0000256" key="5">
    <source>
        <dbReference type="ARBA" id="ARBA00022741"/>
    </source>
</evidence>
<dbReference type="Pfam" id="PF02518">
    <property type="entry name" value="HATPase_c"/>
    <property type="match status" value="1"/>
</dbReference>
<evidence type="ECO:0000256" key="6">
    <source>
        <dbReference type="ARBA" id="ARBA00022777"/>
    </source>
</evidence>
<dbReference type="Pfam" id="PF00072">
    <property type="entry name" value="Response_reg"/>
    <property type="match status" value="1"/>
</dbReference>
<comment type="catalytic activity">
    <reaction evidence="1">
        <text>ATP + protein L-histidine = ADP + protein N-phospho-L-histidine.</text>
        <dbReference type="EC" id="2.7.13.3"/>
    </reaction>
</comment>
<dbReference type="Proteomes" id="UP000028701">
    <property type="component" value="Unassembled WGS sequence"/>
</dbReference>
<feature type="coiled-coil region" evidence="9">
    <location>
        <begin position="121"/>
        <end position="150"/>
    </location>
</feature>
<evidence type="ECO:0000313" key="13">
    <source>
        <dbReference type="Proteomes" id="UP000028701"/>
    </source>
</evidence>
<dbReference type="CDD" id="cd00156">
    <property type="entry name" value="REC"/>
    <property type="match status" value="1"/>
</dbReference>
<dbReference type="EMBL" id="BBJU01000007">
    <property type="protein sequence ID" value="GAK69970.1"/>
    <property type="molecule type" value="Genomic_DNA"/>
</dbReference>
<dbReference type="AlphaFoldDB" id="A0A081CTH4"/>
<dbReference type="Pfam" id="PF07568">
    <property type="entry name" value="HisKA_2"/>
    <property type="match status" value="1"/>
</dbReference>
<dbReference type="InterPro" id="IPR036890">
    <property type="entry name" value="HATPase_C_sf"/>
</dbReference>
<dbReference type="SMART" id="SM00387">
    <property type="entry name" value="HATPase_c"/>
    <property type="match status" value="1"/>
</dbReference>
<reference evidence="12 13" key="1">
    <citation type="submission" date="2014-08" db="EMBL/GenBank/DDBJ databases">
        <title>Whole genome shotgun sequence of Rhizobium rubi NBRC 13261.</title>
        <authorList>
            <person name="Katano-Makiyama Y."/>
            <person name="Hosoyama A."/>
            <person name="Hashimoto M."/>
            <person name="Hosoyama Y."/>
            <person name="Noguchi M."/>
            <person name="Tsuchikane K."/>
            <person name="Uohara A."/>
            <person name="Ohji S."/>
            <person name="Ichikawa N."/>
            <person name="Kimura A."/>
            <person name="Yamazoe A."/>
            <person name="Fujita N."/>
        </authorList>
    </citation>
    <scope>NUCLEOTIDE SEQUENCE [LARGE SCALE GENOMIC DNA]</scope>
    <source>
        <strain evidence="12 13">NBRC 13261</strain>
    </source>
</reference>
<gene>
    <name evidence="12" type="ORF">RRU01S_07_04990</name>
</gene>
<name>A0A081CTH4_9HYPH</name>
<dbReference type="eggNOG" id="COG3920">
    <property type="taxonomic scope" value="Bacteria"/>
</dbReference>
<keyword evidence="6 12" id="KW-0418">Kinase</keyword>
<dbReference type="eggNOG" id="COG0745">
    <property type="taxonomic scope" value="Bacteria"/>
</dbReference>
<evidence type="ECO:0000256" key="9">
    <source>
        <dbReference type="SAM" id="Coils"/>
    </source>
</evidence>
<organism evidence="12 13">
    <name type="scientific">Agrobacterium rubi TR3 = NBRC 13261</name>
    <dbReference type="NCBI Taxonomy" id="1368415"/>
    <lineage>
        <taxon>Bacteria</taxon>
        <taxon>Pseudomonadati</taxon>
        <taxon>Pseudomonadota</taxon>
        <taxon>Alphaproteobacteria</taxon>
        <taxon>Hyphomicrobiales</taxon>
        <taxon>Rhizobiaceae</taxon>
        <taxon>Rhizobium/Agrobacterium group</taxon>
        <taxon>Agrobacterium</taxon>
    </lineage>
</organism>
<dbReference type="GO" id="GO:0000160">
    <property type="term" value="P:phosphorelay signal transduction system"/>
    <property type="evidence" value="ECO:0007669"/>
    <property type="project" value="InterPro"/>
</dbReference>
<dbReference type="InterPro" id="IPR003594">
    <property type="entry name" value="HATPase_dom"/>
</dbReference>
<proteinExistence type="predicted"/>
<dbReference type="SUPFAM" id="SSF52172">
    <property type="entry name" value="CheY-like"/>
    <property type="match status" value="1"/>
</dbReference>
<evidence type="ECO:0000256" key="8">
    <source>
        <dbReference type="PROSITE-ProRule" id="PRU00169"/>
    </source>
</evidence>
<dbReference type="GO" id="GO:0004673">
    <property type="term" value="F:protein histidine kinase activity"/>
    <property type="evidence" value="ECO:0007669"/>
    <property type="project" value="UniProtKB-EC"/>
</dbReference>
<dbReference type="InterPro" id="IPR005467">
    <property type="entry name" value="His_kinase_dom"/>
</dbReference>
<dbReference type="Gene3D" id="3.30.565.10">
    <property type="entry name" value="Histidine kinase-like ATPase, C-terminal domain"/>
    <property type="match status" value="1"/>
</dbReference>
<evidence type="ECO:0000256" key="1">
    <source>
        <dbReference type="ARBA" id="ARBA00000085"/>
    </source>
</evidence>
<evidence type="ECO:0000256" key="3">
    <source>
        <dbReference type="ARBA" id="ARBA00022553"/>
    </source>
</evidence>
<keyword evidence="7" id="KW-0067">ATP-binding</keyword>
<keyword evidence="9" id="KW-0175">Coiled coil</keyword>
<dbReference type="PANTHER" id="PTHR41523">
    <property type="entry name" value="TWO-COMPONENT SYSTEM SENSOR PROTEIN"/>
    <property type="match status" value="1"/>
</dbReference>
<comment type="caution">
    <text evidence="12">The sequence shown here is derived from an EMBL/GenBank/DDBJ whole genome shotgun (WGS) entry which is preliminary data.</text>
</comment>
<dbReference type="RefSeq" id="WP_045229492.1">
    <property type="nucleotide sequence ID" value="NZ_BBJU01000007.1"/>
</dbReference>
<dbReference type="GO" id="GO:0005524">
    <property type="term" value="F:ATP binding"/>
    <property type="evidence" value="ECO:0007669"/>
    <property type="project" value="UniProtKB-KW"/>
</dbReference>
<dbReference type="PROSITE" id="PS50110">
    <property type="entry name" value="RESPONSE_REGULATORY"/>
    <property type="match status" value="1"/>
</dbReference>
<evidence type="ECO:0000256" key="2">
    <source>
        <dbReference type="ARBA" id="ARBA00012438"/>
    </source>
</evidence>
<evidence type="ECO:0000256" key="7">
    <source>
        <dbReference type="ARBA" id="ARBA00022840"/>
    </source>
</evidence>
<accession>A0A081CTH4</accession>